<organism evidence="1 2">
    <name type="scientific">Shimazuella alba</name>
    <dbReference type="NCBI Taxonomy" id="2690964"/>
    <lineage>
        <taxon>Bacteria</taxon>
        <taxon>Bacillati</taxon>
        <taxon>Bacillota</taxon>
        <taxon>Bacilli</taxon>
        <taxon>Bacillales</taxon>
        <taxon>Thermoactinomycetaceae</taxon>
        <taxon>Shimazuella</taxon>
    </lineage>
</organism>
<sequence length="135" mass="14563">MSGRITSGPFFVPLFIDGTSNLPVDRLLIGLKNPTDSSRTVRVIVDRSEDVLFPATAPETIILNQVVTLPADNSTVLTIFAGPTTFQGDNILRVTVVGDTDEDAEGIEVALFGGNDGRPTVSMIFKHEDFIKVDD</sequence>
<dbReference type="RefSeq" id="WP_160802619.1">
    <property type="nucleotide sequence ID" value="NZ_WUUL01000013.1"/>
</dbReference>
<name>A0A6I4W3A1_9BACL</name>
<protein>
    <submittedName>
        <fullName evidence="1">Uncharacterized protein</fullName>
    </submittedName>
</protein>
<keyword evidence="2" id="KW-1185">Reference proteome</keyword>
<evidence type="ECO:0000313" key="2">
    <source>
        <dbReference type="Proteomes" id="UP000430692"/>
    </source>
</evidence>
<dbReference type="AlphaFoldDB" id="A0A6I4W3A1"/>
<comment type="caution">
    <text evidence="1">The sequence shown here is derived from an EMBL/GenBank/DDBJ whole genome shotgun (WGS) entry which is preliminary data.</text>
</comment>
<dbReference type="EMBL" id="WUUL01000013">
    <property type="protein sequence ID" value="MXQ55264.1"/>
    <property type="molecule type" value="Genomic_DNA"/>
</dbReference>
<accession>A0A6I4W3A1</accession>
<proteinExistence type="predicted"/>
<reference evidence="1 2" key="1">
    <citation type="submission" date="2019-12" db="EMBL/GenBank/DDBJ databases">
        <title>Whole-genome analyses of novel actinobacteria.</title>
        <authorList>
            <person name="Sahin N."/>
            <person name="Saygin H."/>
        </authorList>
    </citation>
    <scope>NUCLEOTIDE SEQUENCE [LARGE SCALE GENOMIC DNA]</scope>
    <source>
        <strain evidence="1 2">KC615</strain>
    </source>
</reference>
<gene>
    <name evidence="1" type="ORF">GSM42_16395</name>
</gene>
<evidence type="ECO:0000313" key="1">
    <source>
        <dbReference type="EMBL" id="MXQ55264.1"/>
    </source>
</evidence>
<dbReference type="Proteomes" id="UP000430692">
    <property type="component" value="Unassembled WGS sequence"/>
</dbReference>